<evidence type="ECO:0000256" key="2">
    <source>
        <dbReference type="ARBA" id="ARBA00022741"/>
    </source>
</evidence>
<keyword evidence="1 7" id="KW-0808">Transferase</keyword>
<dbReference type="OrthoDB" id="9804377at2"/>
<evidence type="ECO:0000256" key="5">
    <source>
        <dbReference type="NCBIfam" id="TIGR01378"/>
    </source>
</evidence>
<keyword evidence="8" id="KW-1185">Reference proteome</keyword>
<dbReference type="SUPFAM" id="SSF63999">
    <property type="entry name" value="Thiamin pyrophosphokinase, catalytic domain"/>
    <property type="match status" value="1"/>
</dbReference>
<dbReference type="RefSeq" id="WP_138125643.1">
    <property type="nucleotide sequence ID" value="NZ_SWLG01000006.1"/>
</dbReference>
<dbReference type="GO" id="GO:0016301">
    <property type="term" value="F:kinase activity"/>
    <property type="evidence" value="ECO:0007669"/>
    <property type="project" value="UniProtKB-KW"/>
</dbReference>
<sequence>MDSKIIILAGGPTGLLPDLASLDAEDITWVGVDRGVHTLLKNNIAPDQAFGDFDSVSLKEREWMNRHPVNFSVFPQEKDKTDLELAIEWALEKQCSSVIILGATGGRLDHELINVQLLLKGIGSKTEIEIRDRQNRIQLRAAGSYEIKYIPEYPYLSFVPVTPKVEGLTLTGVKYPLQETEINWGSTLSISNELVNKKGSYSFRDGILLVIRSKDEDEKAFLNKGY</sequence>
<dbReference type="InterPro" id="IPR007373">
    <property type="entry name" value="Thiamin_PyroPKinase_B1-bd"/>
</dbReference>
<reference evidence="7 8" key="1">
    <citation type="submission" date="2019-04" db="EMBL/GenBank/DDBJ databases">
        <title>Bacillus caeni sp. nov., a bacterium isolated from mangrove sediment.</title>
        <authorList>
            <person name="Huang H."/>
            <person name="Mo K."/>
            <person name="Hu Y."/>
        </authorList>
    </citation>
    <scope>NUCLEOTIDE SEQUENCE [LARGE SCALE GENOMIC DNA]</scope>
    <source>
        <strain evidence="7 8">HB172195</strain>
    </source>
</reference>
<dbReference type="GO" id="GO:0005524">
    <property type="term" value="F:ATP binding"/>
    <property type="evidence" value="ECO:0007669"/>
    <property type="project" value="UniProtKB-KW"/>
</dbReference>
<dbReference type="Proteomes" id="UP000308230">
    <property type="component" value="Unassembled WGS sequence"/>
</dbReference>
<dbReference type="InterPro" id="IPR007371">
    <property type="entry name" value="TPK_catalytic"/>
</dbReference>
<dbReference type="Pfam" id="PF04263">
    <property type="entry name" value="TPK_catalytic"/>
    <property type="match status" value="1"/>
</dbReference>
<dbReference type="InterPro" id="IPR036759">
    <property type="entry name" value="TPK_catalytic_sf"/>
</dbReference>
<dbReference type="GO" id="GO:0006772">
    <property type="term" value="P:thiamine metabolic process"/>
    <property type="evidence" value="ECO:0007669"/>
    <property type="project" value="UniProtKB-UniRule"/>
</dbReference>
<feature type="domain" description="Thiamin pyrophosphokinase thiamin-binding" evidence="6">
    <location>
        <begin position="143"/>
        <end position="209"/>
    </location>
</feature>
<dbReference type="InterPro" id="IPR053149">
    <property type="entry name" value="TPK"/>
</dbReference>
<accession>A0A5R9F905</accession>
<dbReference type="Gene3D" id="3.40.50.10240">
    <property type="entry name" value="Thiamin pyrophosphokinase, catalytic domain"/>
    <property type="match status" value="1"/>
</dbReference>
<evidence type="ECO:0000256" key="1">
    <source>
        <dbReference type="ARBA" id="ARBA00022679"/>
    </source>
</evidence>
<evidence type="ECO:0000256" key="4">
    <source>
        <dbReference type="ARBA" id="ARBA00022840"/>
    </source>
</evidence>
<keyword evidence="3 7" id="KW-0418">Kinase</keyword>
<evidence type="ECO:0000259" key="6">
    <source>
        <dbReference type="SMART" id="SM00983"/>
    </source>
</evidence>
<dbReference type="InterPro" id="IPR006282">
    <property type="entry name" value="Thi_PPkinase"/>
</dbReference>
<dbReference type="NCBIfam" id="TIGR01378">
    <property type="entry name" value="thi_PPkinase"/>
    <property type="match status" value="1"/>
</dbReference>
<dbReference type="CDD" id="cd07995">
    <property type="entry name" value="TPK"/>
    <property type="match status" value="1"/>
</dbReference>
<dbReference type="EC" id="2.7.6.2" evidence="5"/>
<keyword evidence="2" id="KW-0547">Nucleotide-binding</keyword>
<evidence type="ECO:0000313" key="7">
    <source>
        <dbReference type="EMBL" id="TLS37323.1"/>
    </source>
</evidence>
<dbReference type="GO" id="GO:0009229">
    <property type="term" value="P:thiamine diphosphate biosynthetic process"/>
    <property type="evidence" value="ECO:0007669"/>
    <property type="project" value="InterPro"/>
</dbReference>
<dbReference type="PANTHER" id="PTHR41299">
    <property type="entry name" value="THIAMINE PYROPHOSPHOKINASE"/>
    <property type="match status" value="1"/>
</dbReference>
<dbReference type="AlphaFoldDB" id="A0A5R9F905"/>
<dbReference type="Pfam" id="PF04265">
    <property type="entry name" value="TPK_B1_binding"/>
    <property type="match status" value="1"/>
</dbReference>
<keyword evidence="4" id="KW-0067">ATP-binding</keyword>
<name>A0A5R9F905_9BACL</name>
<organism evidence="7 8">
    <name type="scientific">Exobacillus caeni</name>
    <dbReference type="NCBI Taxonomy" id="2574798"/>
    <lineage>
        <taxon>Bacteria</taxon>
        <taxon>Bacillati</taxon>
        <taxon>Bacillota</taxon>
        <taxon>Bacilli</taxon>
        <taxon>Bacillales</taxon>
        <taxon>Guptibacillaceae</taxon>
        <taxon>Exobacillus</taxon>
    </lineage>
</organism>
<evidence type="ECO:0000256" key="3">
    <source>
        <dbReference type="ARBA" id="ARBA00022777"/>
    </source>
</evidence>
<dbReference type="SMART" id="SM00983">
    <property type="entry name" value="TPK_B1_binding"/>
    <property type="match status" value="1"/>
</dbReference>
<dbReference type="InterPro" id="IPR036371">
    <property type="entry name" value="TPK_B1-bd_sf"/>
</dbReference>
<dbReference type="GO" id="GO:0030975">
    <property type="term" value="F:thiamine binding"/>
    <property type="evidence" value="ECO:0007669"/>
    <property type="project" value="InterPro"/>
</dbReference>
<comment type="caution">
    <text evidence="7">The sequence shown here is derived from an EMBL/GenBank/DDBJ whole genome shotgun (WGS) entry which is preliminary data.</text>
</comment>
<proteinExistence type="predicted"/>
<protein>
    <recommendedName>
        <fullName evidence="5">Thiamine diphosphokinase</fullName>
        <ecNumber evidence="5">2.7.6.2</ecNumber>
    </recommendedName>
</protein>
<gene>
    <name evidence="7" type="ORF">FCL54_09200</name>
</gene>
<dbReference type="PANTHER" id="PTHR41299:SF1">
    <property type="entry name" value="THIAMINE PYROPHOSPHOKINASE"/>
    <property type="match status" value="1"/>
</dbReference>
<dbReference type="SUPFAM" id="SSF63862">
    <property type="entry name" value="Thiamin pyrophosphokinase, substrate-binding domain"/>
    <property type="match status" value="1"/>
</dbReference>
<dbReference type="GO" id="GO:0004788">
    <property type="term" value="F:thiamine diphosphokinase activity"/>
    <property type="evidence" value="ECO:0007669"/>
    <property type="project" value="UniProtKB-UniRule"/>
</dbReference>
<evidence type="ECO:0000313" key="8">
    <source>
        <dbReference type="Proteomes" id="UP000308230"/>
    </source>
</evidence>
<dbReference type="EMBL" id="SWLG01000006">
    <property type="protein sequence ID" value="TLS37323.1"/>
    <property type="molecule type" value="Genomic_DNA"/>
</dbReference>